<comment type="caution">
    <text evidence="1">The sequence shown here is derived from an EMBL/GenBank/DDBJ whole genome shotgun (WGS) entry which is preliminary data.</text>
</comment>
<dbReference type="Proteomes" id="UP001501509">
    <property type="component" value="Unassembled WGS sequence"/>
</dbReference>
<gene>
    <name evidence="1" type="ORF">GCM10010411_28160</name>
</gene>
<proteinExistence type="predicted"/>
<name>A0ABN3PNV4_9ACTN</name>
<accession>A0ABN3PNV4</accession>
<organism evidence="1 2">
    <name type="scientific">Actinomadura fulvescens</name>
    <dbReference type="NCBI Taxonomy" id="46160"/>
    <lineage>
        <taxon>Bacteria</taxon>
        <taxon>Bacillati</taxon>
        <taxon>Actinomycetota</taxon>
        <taxon>Actinomycetes</taxon>
        <taxon>Streptosporangiales</taxon>
        <taxon>Thermomonosporaceae</taxon>
        <taxon>Actinomadura</taxon>
    </lineage>
</organism>
<dbReference type="EMBL" id="BAAATD010000003">
    <property type="protein sequence ID" value="GAA2593406.1"/>
    <property type="molecule type" value="Genomic_DNA"/>
</dbReference>
<evidence type="ECO:0000313" key="1">
    <source>
        <dbReference type="EMBL" id="GAA2593406.1"/>
    </source>
</evidence>
<evidence type="ECO:0000313" key="2">
    <source>
        <dbReference type="Proteomes" id="UP001501509"/>
    </source>
</evidence>
<protein>
    <submittedName>
        <fullName evidence="1">Uncharacterized protein</fullName>
    </submittedName>
</protein>
<keyword evidence="2" id="KW-1185">Reference proteome</keyword>
<dbReference type="RefSeq" id="WP_344541070.1">
    <property type="nucleotide sequence ID" value="NZ_BAAATD010000003.1"/>
</dbReference>
<reference evidence="1 2" key="1">
    <citation type="journal article" date="2019" name="Int. J. Syst. Evol. Microbiol.">
        <title>The Global Catalogue of Microorganisms (GCM) 10K type strain sequencing project: providing services to taxonomists for standard genome sequencing and annotation.</title>
        <authorList>
            <consortium name="The Broad Institute Genomics Platform"/>
            <consortium name="The Broad Institute Genome Sequencing Center for Infectious Disease"/>
            <person name="Wu L."/>
            <person name="Ma J."/>
        </authorList>
    </citation>
    <scope>NUCLEOTIDE SEQUENCE [LARGE SCALE GENOMIC DNA]</scope>
    <source>
        <strain evidence="1 2">JCM 6833</strain>
    </source>
</reference>
<sequence length="52" mass="5575">MDPVRITDPEVWEPLGLTEDDLDGVEHFEYVLFDEDEAGHQVGGATAGGSTG</sequence>